<feature type="region of interest" description="Disordered" evidence="2">
    <location>
        <begin position="1"/>
        <end position="205"/>
    </location>
</feature>
<dbReference type="Gene3D" id="3.30.40.10">
    <property type="entry name" value="Zinc/RING finger domain, C3HC4 (zinc finger)"/>
    <property type="match status" value="1"/>
</dbReference>
<accession>A0A4V1J4W6</accession>
<dbReference type="PRINTS" id="PR00929">
    <property type="entry name" value="ATHOOK"/>
</dbReference>
<feature type="compositionally biased region" description="Low complexity" evidence="2">
    <location>
        <begin position="230"/>
        <end position="242"/>
    </location>
</feature>
<gene>
    <name evidence="4" type="ORF">BJ085DRAFT_31365</name>
</gene>
<evidence type="ECO:0000313" key="5">
    <source>
        <dbReference type="Proteomes" id="UP000268162"/>
    </source>
</evidence>
<proteinExistence type="predicted"/>
<dbReference type="InterPro" id="IPR013083">
    <property type="entry name" value="Znf_RING/FYVE/PHD"/>
</dbReference>
<feature type="compositionally biased region" description="Pro residues" evidence="2">
    <location>
        <begin position="355"/>
        <end position="364"/>
    </location>
</feature>
<dbReference type="PANTHER" id="PTHR13459">
    <property type="entry name" value="E3 UBIQUITIN-PROTEIN LIGASE RNF220 ISOFORM X1"/>
    <property type="match status" value="1"/>
</dbReference>
<keyword evidence="1" id="KW-0479">Metal-binding</keyword>
<dbReference type="InterPro" id="IPR031824">
    <property type="entry name" value="RNF220_mid"/>
</dbReference>
<protein>
    <recommendedName>
        <fullName evidence="3">RING-type domain-containing protein</fullName>
    </recommendedName>
</protein>
<feature type="compositionally biased region" description="Polar residues" evidence="2">
    <location>
        <begin position="86"/>
        <end position="101"/>
    </location>
</feature>
<evidence type="ECO:0000259" key="3">
    <source>
        <dbReference type="PROSITE" id="PS50089"/>
    </source>
</evidence>
<dbReference type="STRING" id="215637.A0A4V1J4W6"/>
<dbReference type="EMBL" id="ML002562">
    <property type="protein sequence ID" value="RKP36989.1"/>
    <property type="molecule type" value="Genomic_DNA"/>
</dbReference>
<evidence type="ECO:0000313" key="4">
    <source>
        <dbReference type="EMBL" id="RKP36989.1"/>
    </source>
</evidence>
<dbReference type="AlphaFoldDB" id="A0A4V1J4W6"/>
<dbReference type="PROSITE" id="PS50089">
    <property type="entry name" value="ZF_RING_2"/>
    <property type="match status" value="1"/>
</dbReference>
<organism evidence="4 5">
    <name type="scientific">Dimargaris cristalligena</name>
    <dbReference type="NCBI Taxonomy" id="215637"/>
    <lineage>
        <taxon>Eukaryota</taxon>
        <taxon>Fungi</taxon>
        <taxon>Fungi incertae sedis</taxon>
        <taxon>Zoopagomycota</taxon>
        <taxon>Kickxellomycotina</taxon>
        <taxon>Dimargaritomycetes</taxon>
        <taxon>Dimargaritales</taxon>
        <taxon>Dimargaritaceae</taxon>
        <taxon>Dimargaris</taxon>
    </lineage>
</organism>
<feature type="compositionally biased region" description="Low complexity" evidence="2">
    <location>
        <begin position="102"/>
        <end position="115"/>
    </location>
</feature>
<feature type="compositionally biased region" description="Low complexity" evidence="2">
    <location>
        <begin position="184"/>
        <end position="198"/>
    </location>
</feature>
<keyword evidence="1" id="KW-0863">Zinc-finger</keyword>
<sequence>MELNPTLNYSHSNESTPPQRADNDSPAITPMTAISGPDTSIAMGQWQPIPAPASATRQSSPNVSTESYSVTDNPFAPTTLERRPTRQTATMTQQLETADTVSTSPIPTPTSQGKRPVGRPRKRPLPPTSLESIADGEFPAPVTPTRRRGRPPGTTRTSTITPVVRGKRRGRPPRSASQRPNPTPRSDPTTTSPSSTDDCFMCGQPLPTDMDEINHHIDMCLGRQNNGIDPSSPSSSSVSNPSELAAPAPSNFVSYTWAGETRIRASALLQTSPAVLASGPMVSMRKHQDIEGDLDIDEEELKAFGEAQYTDVDIQRLMRSKRPVSTPSARPLGSRPEPLQVQAQTPQFEYSAQPPATPSSPPPEYDQNTSMNPPSVGLDAQIIIESLKNRIREQEDLVQTVKTCLICMEAYQTPLVSTICWHVHCEQCWLHTLGVKKLCPQCQVITQPTDLRRIYL</sequence>
<dbReference type="GO" id="GO:0008270">
    <property type="term" value="F:zinc ion binding"/>
    <property type="evidence" value="ECO:0007669"/>
    <property type="project" value="UniProtKB-KW"/>
</dbReference>
<dbReference type="Pfam" id="PF13923">
    <property type="entry name" value="zf-C3HC4_2"/>
    <property type="match status" value="1"/>
</dbReference>
<dbReference type="Pfam" id="PF15926">
    <property type="entry name" value="RNF220"/>
    <property type="match status" value="1"/>
</dbReference>
<dbReference type="InterPro" id="IPR001841">
    <property type="entry name" value="Znf_RING"/>
</dbReference>
<dbReference type="GO" id="GO:0016567">
    <property type="term" value="P:protein ubiquitination"/>
    <property type="evidence" value="ECO:0007669"/>
    <property type="project" value="TreeGrafter"/>
</dbReference>
<keyword evidence="5" id="KW-1185">Reference proteome</keyword>
<evidence type="ECO:0000256" key="2">
    <source>
        <dbReference type="SAM" id="MobiDB-lite"/>
    </source>
</evidence>
<feature type="compositionally biased region" description="Low complexity" evidence="2">
    <location>
        <begin position="151"/>
        <end position="164"/>
    </location>
</feature>
<dbReference type="SMART" id="SM00384">
    <property type="entry name" value="AT_hook"/>
    <property type="match status" value="3"/>
</dbReference>
<dbReference type="PANTHER" id="PTHR13459:SF1">
    <property type="entry name" value="E3 UBIQUITIN-PROTEIN LIGASE RNF220 ISOFORM X1"/>
    <property type="match status" value="1"/>
</dbReference>
<dbReference type="InterPro" id="IPR017956">
    <property type="entry name" value="AT_hook_DNA-bd_motif"/>
</dbReference>
<feature type="compositionally biased region" description="Polar residues" evidence="2">
    <location>
        <begin position="341"/>
        <end position="350"/>
    </location>
</feature>
<dbReference type="InterPro" id="IPR052443">
    <property type="entry name" value="E3_ubiq-ligase_RNF220-like"/>
</dbReference>
<dbReference type="GO" id="GO:0061630">
    <property type="term" value="F:ubiquitin protein ligase activity"/>
    <property type="evidence" value="ECO:0007669"/>
    <property type="project" value="TreeGrafter"/>
</dbReference>
<dbReference type="GO" id="GO:0003677">
    <property type="term" value="F:DNA binding"/>
    <property type="evidence" value="ECO:0007669"/>
    <property type="project" value="InterPro"/>
</dbReference>
<feature type="region of interest" description="Disordered" evidence="2">
    <location>
        <begin position="224"/>
        <end position="245"/>
    </location>
</feature>
<name>A0A4V1J4W6_9FUNG</name>
<feature type="domain" description="RING-type" evidence="3">
    <location>
        <begin position="404"/>
        <end position="443"/>
    </location>
</feature>
<evidence type="ECO:0000256" key="1">
    <source>
        <dbReference type="PROSITE-ProRule" id="PRU00175"/>
    </source>
</evidence>
<reference evidence="5" key="1">
    <citation type="journal article" date="2018" name="Nat. Microbiol.">
        <title>Leveraging single-cell genomics to expand the fungal tree of life.</title>
        <authorList>
            <person name="Ahrendt S.R."/>
            <person name="Quandt C.A."/>
            <person name="Ciobanu D."/>
            <person name="Clum A."/>
            <person name="Salamov A."/>
            <person name="Andreopoulos B."/>
            <person name="Cheng J.F."/>
            <person name="Woyke T."/>
            <person name="Pelin A."/>
            <person name="Henrissat B."/>
            <person name="Reynolds N.K."/>
            <person name="Benny G.L."/>
            <person name="Smith M.E."/>
            <person name="James T.Y."/>
            <person name="Grigoriev I.V."/>
        </authorList>
    </citation>
    <scope>NUCLEOTIDE SEQUENCE [LARGE SCALE GENOMIC DNA]</scope>
    <source>
        <strain evidence="5">RSA 468</strain>
    </source>
</reference>
<dbReference type="Proteomes" id="UP000268162">
    <property type="component" value="Unassembled WGS sequence"/>
</dbReference>
<dbReference type="SUPFAM" id="SSF57850">
    <property type="entry name" value="RING/U-box"/>
    <property type="match status" value="1"/>
</dbReference>
<dbReference type="CDD" id="cd16563">
    <property type="entry name" value="RING-HC_RNF220"/>
    <property type="match status" value="1"/>
</dbReference>
<dbReference type="InterPro" id="IPR040178">
    <property type="entry name" value="RNF220_RING"/>
</dbReference>
<feature type="compositionally biased region" description="Polar residues" evidence="2">
    <location>
        <begin position="55"/>
        <end position="72"/>
    </location>
</feature>
<feature type="region of interest" description="Disordered" evidence="2">
    <location>
        <begin position="318"/>
        <end position="374"/>
    </location>
</feature>
<feature type="compositionally biased region" description="Polar residues" evidence="2">
    <location>
        <begin position="1"/>
        <end position="18"/>
    </location>
</feature>
<keyword evidence="1" id="KW-0862">Zinc</keyword>